<dbReference type="GO" id="GO:0007094">
    <property type="term" value="P:mitotic spindle assembly checkpoint signaling"/>
    <property type="evidence" value="ECO:0007669"/>
    <property type="project" value="TreeGrafter"/>
</dbReference>
<dbReference type="SUPFAM" id="SSF50978">
    <property type="entry name" value="WD40 repeat-like"/>
    <property type="match status" value="1"/>
</dbReference>
<dbReference type="GO" id="GO:0005828">
    <property type="term" value="C:kinetochore microtubule"/>
    <property type="evidence" value="ECO:0007669"/>
    <property type="project" value="TreeGrafter"/>
</dbReference>
<keyword evidence="3" id="KW-1185">Reference proteome</keyword>
<sequence>MVVRLANFIETNDEIEEETMATRGLFDLSTLLKILPDESENAPKNDKSWAIKTAQSQRYLILASGLQMVVFNLEESAAKAEKQYTMNFDAPINDIEIIGDSCFICIVYGDHNISILSMENKTLYFNEKSPTPIAHVNCNISNDQCNLVFANNSGQTFKAVFDSGVAEGHGVNRIVNLSNDEILKYFKKHLVYEITPQDLDFSNINGPISFISTGSLQSFASLNETSGFHWNDVDSKEFIEFESDEKWLKIRETGRFTLFLAENGCIHVFDPTTLSFVDVLDLKPEETDKILDFVIVENDVYGVPMVYAMVIQKANQNEYYLVIFDKSKESVTFEVKCSMDTSIFAFEGSDRILITVEEVDQSVVVNQVSQSRPELKFEALLKQNRFDEAETFAKTHNLDLQKVYRGRAYYLIDRCDENEEDFKIMLKTVDMITDNDMVADLFFSLIQMSQKFDRINTYLSRAKKRRITDLETLKHIENCCFILSTYQIIRGPNFKGNEDGEKMERESIWEVFVNALHGEDEWVKLYLKFVQMAAITDARVIWSRHGKSIIDFVLQEIEQNSISKLFDLFSEAISIDITCWNSLIEHISIDIFQECLDFSDSLVPFVEQLVVHVITCLEIRDSANWPDNAIKASNCFENMTKVLAERFITPQDQAYLAINARVLCVSDDERNKTTPISRMMRVHHILLDIKKLATDYCCQIQFSLYPNLTNEDICHRILQNALYDPNTTNAKIEKFVKPFMQERNLNQDQTIFNYIQIMSGNAFSINKNGGNNVSNSAMNIIGWEIQCVQLCASLADETRKCRSIISIASAAKIPWPRPLNEAVERILKSRSLARSDIDEMRSVCQQTELIQLLSSYYPQDRSFYNFISPKNKNIMFDIIPIIRCIIADEERNSRFVDAIKVLELVDLVTQIDWRESLNLEYVKAEIVIHMMKSGDVTKSIINYICQLDETEKESTINLVVEFIKTSAESPILESRQKILDIGEQIVSYFMTKKTENLCDLRKKLILIRDLYEERKMTTLLSDFNEKSWQEAQIRYYRKNEQLTIYEKIKKCTKIGIAIDELMTAMLSDACAGNNYQQMVDIFVASVESVGTWITPSQEIVDVICELLVFIVYRIPNIYENETDADQAQNLIEMIGSMSRSLRKLLSTFSLEILENDIDYLLQIESYFYMFERIVKQALKGQDLETETNSNSQNQHQDEIARESRLIYGFSRRHGIYDCSNDPALFEGVSAILAAARVAPSVARPYTSDISENEAHDFRMNWEELTMFLAMHSQVLLDVNVRVYACSLKCFSGEWRQAILEIGQSVFTVVERMIQQEKFDGWHAATLLNGLTGTEANKKMLELRGSTGIQRNIQAQINFITLAFFMTFRSQSFEMLPSIIHSAENKFLVKKLAKLGIRTNLAGQSPDIVEKIVRQAANLATPLAPFRLFEYLEIILEKFVRGAGKNGAKSIEEFMIQYAFLIVQKASAAGNCGDSKMRSKKIEELLEIAGSALYMLDTEKCGELVCNYFQCLVYVICPYNYEVIQFCCHILSRFSTEDEMAKGGFCKNLQNVVSFLWGYQRTNHMTKEESIWYTKREHRLAADLKEYEKTSGHMYPFGMALKMDYEGSNDDMSDSTEADSTCSNKDIVYEKDNVIISDIPPLSSKRIPLHIFLMQKKNDIDEVLMEIVKSELSITNVTIWQSSLRSVNWLSKRFSRTQLLSSAIFSHANRFAKVEQSLPKEDRYVISYLLSSNPNRSVVISTIALLFRKIILSDVKIDLLRMGLEIAQKWINTPEIEPAMDENERLAIVEQCDRLKDGIAKFYTELALKKNGMFNEKTADSVEKVEELCTIIYDEVIDWSDSKDVELKCEIVEQIAAANSLDLPKLHENILMNWINDQVVVQSFDHIDLNDSLGGGSFLTNTSDDPNINNKSSQNSNDEILKLPIFDKVVDKMTHLCQKIDRHDLLSKLFSIFVQSGEKTANGFVSIVRASSILLRNFSDAEMKAWNGKVSHVWLCEKTGEHLINRLMHLTNVKPSTSGQNQDNSQLIRSLLQCPTRTPIMSTLIACLIIDNSYKETKNIEQIIARLQISKQWTILKALLDYSIDNELSCDIKSFALAWFRVYENALTEDVRSTDSEWSDWQCVSLRKWSLWSMKCNVEGGRQTNIYRILRDLSCPISAYIITLISNFNSMKLEPIDTKNLKRDLELGWTKEQTNRNVSNSIVVKMEE</sequence>
<dbReference type="GO" id="GO:0000070">
    <property type="term" value="P:mitotic sister chromatid segregation"/>
    <property type="evidence" value="ECO:0007669"/>
    <property type="project" value="TreeGrafter"/>
</dbReference>
<name>A0A9P1MYC7_9PELO</name>
<comment type="caution">
    <text evidence="2">The sequence shown here is derived from an EMBL/GenBank/DDBJ whole genome shotgun (WGS) entry which is preliminary data.</text>
</comment>
<dbReference type="InterPro" id="IPR055403">
    <property type="entry name" value="ARM_KNTC1_1st"/>
</dbReference>
<accession>A0A9P1MYC7</accession>
<dbReference type="InterPro" id="IPR052802">
    <property type="entry name" value="KNTC1"/>
</dbReference>
<evidence type="ECO:0000313" key="3">
    <source>
        <dbReference type="Proteomes" id="UP001152747"/>
    </source>
</evidence>
<gene>
    <name evidence="2" type="ORF">CAMP_LOCUS6854</name>
</gene>
<organism evidence="2 3">
    <name type="scientific">Caenorhabditis angaria</name>
    <dbReference type="NCBI Taxonomy" id="860376"/>
    <lineage>
        <taxon>Eukaryota</taxon>
        <taxon>Metazoa</taxon>
        <taxon>Ecdysozoa</taxon>
        <taxon>Nematoda</taxon>
        <taxon>Chromadorea</taxon>
        <taxon>Rhabditida</taxon>
        <taxon>Rhabditina</taxon>
        <taxon>Rhabditomorpha</taxon>
        <taxon>Rhabditoidea</taxon>
        <taxon>Rhabditidae</taxon>
        <taxon>Peloderinae</taxon>
        <taxon>Caenorhabditis</taxon>
    </lineage>
</organism>
<dbReference type="EMBL" id="CANHGI010000003">
    <property type="protein sequence ID" value="CAI5444217.1"/>
    <property type="molecule type" value="Genomic_DNA"/>
</dbReference>
<evidence type="ECO:0000313" key="2">
    <source>
        <dbReference type="EMBL" id="CAI5444217.1"/>
    </source>
</evidence>
<protein>
    <recommendedName>
        <fullName evidence="1">KNTC1 first ARM-repeats domain-containing protein</fullName>
    </recommendedName>
</protein>
<feature type="domain" description="KNTC1 first ARM-repeats" evidence="1">
    <location>
        <begin position="380"/>
        <end position="630"/>
    </location>
</feature>
<reference evidence="2" key="1">
    <citation type="submission" date="2022-11" db="EMBL/GenBank/DDBJ databases">
        <authorList>
            <person name="Kikuchi T."/>
        </authorList>
    </citation>
    <scope>NUCLEOTIDE SEQUENCE</scope>
    <source>
        <strain evidence="2">PS1010</strain>
    </source>
</reference>
<dbReference type="PANTHER" id="PTHR15688">
    <property type="entry name" value="KINETOCHORE-ASSOCIATED PROTEIN 1"/>
    <property type="match status" value="1"/>
</dbReference>
<dbReference type="GO" id="GO:1903394">
    <property type="term" value="P:protein localization to kinetochore involved in kinetochore assembly"/>
    <property type="evidence" value="ECO:0007669"/>
    <property type="project" value="TreeGrafter"/>
</dbReference>
<dbReference type="GO" id="GO:0031267">
    <property type="term" value="F:small GTPase binding"/>
    <property type="evidence" value="ECO:0007669"/>
    <property type="project" value="TreeGrafter"/>
</dbReference>
<evidence type="ECO:0000259" key="1">
    <source>
        <dbReference type="Pfam" id="PF24520"/>
    </source>
</evidence>
<dbReference type="OrthoDB" id="5868545at2759"/>
<dbReference type="InterPro" id="IPR036322">
    <property type="entry name" value="WD40_repeat_dom_sf"/>
</dbReference>
<proteinExistence type="predicted"/>
<dbReference type="Pfam" id="PF24520">
    <property type="entry name" value="ARM_KNTC1_1st"/>
    <property type="match status" value="1"/>
</dbReference>
<dbReference type="Proteomes" id="UP001152747">
    <property type="component" value="Unassembled WGS sequence"/>
</dbReference>
<dbReference type="PANTHER" id="PTHR15688:SF1">
    <property type="entry name" value="KINETOCHORE-ASSOCIATED PROTEIN 1"/>
    <property type="match status" value="1"/>
</dbReference>
<dbReference type="GO" id="GO:1990423">
    <property type="term" value="C:RZZ complex"/>
    <property type="evidence" value="ECO:0007669"/>
    <property type="project" value="TreeGrafter"/>
</dbReference>
<dbReference type="GO" id="GO:0005737">
    <property type="term" value="C:cytoplasm"/>
    <property type="evidence" value="ECO:0007669"/>
    <property type="project" value="TreeGrafter"/>
</dbReference>